<dbReference type="Gene3D" id="2.60.40.10">
    <property type="entry name" value="Immunoglobulins"/>
    <property type="match status" value="1"/>
</dbReference>
<dbReference type="Gene3D" id="3.20.20.80">
    <property type="entry name" value="Glycosidases"/>
    <property type="match status" value="1"/>
</dbReference>
<dbReference type="EMBL" id="DSVQ01000005">
    <property type="protein sequence ID" value="HGT38005.1"/>
    <property type="molecule type" value="Genomic_DNA"/>
</dbReference>
<dbReference type="Pfam" id="PF02922">
    <property type="entry name" value="CBM_48"/>
    <property type="match status" value="1"/>
</dbReference>
<dbReference type="InterPro" id="IPR011837">
    <property type="entry name" value="Glycogen_debranch_GlgX"/>
</dbReference>
<accession>A0A7C4QN07</accession>
<organism evidence="5">
    <name type="scientific">Schlesneria paludicola</name>
    <dbReference type="NCBI Taxonomy" id="360056"/>
    <lineage>
        <taxon>Bacteria</taxon>
        <taxon>Pseudomonadati</taxon>
        <taxon>Planctomycetota</taxon>
        <taxon>Planctomycetia</taxon>
        <taxon>Planctomycetales</taxon>
        <taxon>Planctomycetaceae</taxon>
        <taxon>Schlesneria</taxon>
    </lineage>
</organism>
<evidence type="ECO:0000256" key="3">
    <source>
        <dbReference type="ARBA" id="ARBA00023295"/>
    </source>
</evidence>
<dbReference type="InterPro" id="IPR013783">
    <property type="entry name" value="Ig-like_fold"/>
</dbReference>
<dbReference type="SUPFAM" id="SSF51011">
    <property type="entry name" value="Glycosyl hydrolase domain"/>
    <property type="match status" value="1"/>
</dbReference>
<dbReference type="SUPFAM" id="SSF51445">
    <property type="entry name" value="(Trans)glycosidases"/>
    <property type="match status" value="1"/>
</dbReference>
<dbReference type="SUPFAM" id="SSF81296">
    <property type="entry name" value="E set domains"/>
    <property type="match status" value="1"/>
</dbReference>
<dbReference type="AlphaFoldDB" id="A0A7C4QN07"/>
<dbReference type="InterPro" id="IPR044505">
    <property type="entry name" value="GlgX_Isoamylase_N_E_set"/>
</dbReference>
<dbReference type="GO" id="GO:0004135">
    <property type="term" value="F:amylo-alpha-1,6-glucosidase activity"/>
    <property type="evidence" value="ECO:0007669"/>
    <property type="project" value="InterPro"/>
</dbReference>
<sequence>MQVWPGSPTPLGATWDGRGVNFAIFSEHATQVELCLFDRPEAERESVRIPLPEQTDFVWHGYVPNLKPGQLYGYRVHGPYDPQRGHRFNPHKVVLDPYAKAIGRDLTWSDSLFGYRIGDPQQDLSFDERDSAAVAPLAAVVDPRFRWGSDRPPRTPWHQTLIYELHVKGFTYRCPWVPRELRGTYAGLASIGAIRHLKSLGVTAVELMPVHHHVDDRFLVDQGKVNYWGYNSLGYFAPDLRYAASRGPQNSVVEFKRMVRTLHRHGLEVILDVVYNHTAEGNHFGPTLSLRGIDNAAYYRLVANQPRYYMDYTGCGNTLNMLCPRVLQLIMDSLRYWVLEMHVDGFRFDLASALARELHAVDKLGAFFDIIHQDPVLSQVKLIAEPWDLGEGGYQVGNFPVLWTEWNGKYRDSIRKFWRGDHHMISELATRICGSSDLYEHTGRRPYASINFITCHDGFSLQDLVSYNHKHNEANGQGNGDGETHNNSWNCGAEGPTNDPKITALRERQKRNLMATLLLSQGVAMIRGGDELSHTQRGNNNAYCQDNEISWLDWQLTPEKEAFLEFVRKCARLWKSQPVLQRRQFFQGRPIRGDDVHDILWLTPQGRPMSDADWNAGYVRCIGMRLEGQMTDEIDARGRQITGDTLLVLLNSHHEIIPFRLPPAGDDEYWQPLLDTAHEPLFRRLRAQDLYPLQGRSLAVFRLAHSWSRHLRRWWPVWRPANRAAASAPAREGKSRSHLAATWRWMPLANMADDTA</sequence>
<dbReference type="SMART" id="SM00642">
    <property type="entry name" value="Aamy"/>
    <property type="match status" value="1"/>
</dbReference>
<evidence type="ECO:0000256" key="1">
    <source>
        <dbReference type="ARBA" id="ARBA00008061"/>
    </source>
</evidence>
<comment type="caution">
    <text evidence="5">The sequence shown here is derived from an EMBL/GenBank/DDBJ whole genome shotgun (WGS) entry which is preliminary data.</text>
</comment>
<keyword evidence="3" id="KW-0326">Glycosidase</keyword>
<dbReference type="InterPro" id="IPR014756">
    <property type="entry name" value="Ig_E-set"/>
</dbReference>
<dbReference type="Pfam" id="PF00128">
    <property type="entry name" value="Alpha-amylase"/>
    <property type="match status" value="1"/>
</dbReference>
<dbReference type="CDD" id="cd02856">
    <property type="entry name" value="E_set_GDE_Isoamylase_N"/>
    <property type="match status" value="1"/>
</dbReference>
<comment type="similarity">
    <text evidence="1">Belongs to the glycosyl hydrolase 13 family.</text>
</comment>
<dbReference type="GO" id="GO:0005980">
    <property type="term" value="P:glycogen catabolic process"/>
    <property type="evidence" value="ECO:0007669"/>
    <property type="project" value="InterPro"/>
</dbReference>
<name>A0A7C4QN07_9PLAN</name>
<reference evidence="5" key="1">
    <citation type="journal article" date="2020" name="mSystems">
        <title>Genome- and Community-Level Interaction Insights into Carbon Utilization and Element Cycling Functions of Hydrothermarchaeota in Hydrothermal Sediment.</title>
        <authorList>
            <person name="Zhou Z."/>
            <person name="Liu Y."/>
            <person name="Xu W."/>
            <person name="Pan J."/>
            <person name="Luo Z.H."/>
            <person name="Li M."/>
        </authorList>
    </citation>
    <scope>NUCLEOTIDE SEQUENCE [LARGE SCALE GENOMIC DNA]</scope>
    <source>
        <strain evidence="5">SpSt-508</strain>
    </source>
</reference>
<dbReference type="Gene3D" id="2.60.40.1180">
    <property type="entry name" value="Golgi alpha-mannosidase II"/>
    <property type="match status" value="1"/>
</dbReference>
<dbReference type="InterPro" id="IPR004193">
    <property type="entry name" value="Glyco_hydro_13_N"/>
</dbReference>
<evidence type="ECO:0000256" key="2">
    <source>
        <dbReference type="ARBA" id="ARBA00022801"/>
    </source>
</evidence>
<dbReference type="PANTHER" id="PTHR43002">
    <property type="entry name" value="GLYCOGEN DEBRANCHING ENZYME"/>
    <property type="match status" value="1"/>
</dbReference>
<dbReference type="NCBIfam" id="TIGR02100">
    <property type="entry name" value="glgX_debranch"/>
    <property type="match status" value="1"/>
</dbReference>
<feature type="domain" description="Glycosyl hydrolase family 13 catalytic" evidence="4">
    <location>
        <begin position="164"/>
        <end position="574"/>
    </location>
</feature>
<keyword evidence="2" id="KW-0378">Hydrolase</keyword>
<dbReference type="InterPro" id="IPR006047">
    <property type="entry name" value="GH13_cat_dom"/>
</dbReference>
<evidence type="ECO:0000259" key="4">
    <source>
        <dbReference type="SMART" id="SM00642"/>
    </source>
</evidence>
<dbReference type="CDD" id="cd11326">
    <property type="entry name" value="AmyAc_Glg_debranch"/>
    <property type="match status" value="1"/>
</dbReference>
<dbReference type="InterPro" id="IPR013780">
    <property type="entry name" value="Glyco_hydro_b"/>
</dbReference>
<dbReference type="InterPro" id="IPR017853">
    <property type="entry name" value="GH"/>
</dbReference>
<gene>
    <name evidence="5" type="primary">glgX</name>
    <name evidence="5" type="ORF">ENS64_01865</name>
</gene>
<protein>
    <submittedName>
        <fullName evidence="5">Glycogen debranching enzyme GlgX</fullName>
    </submittedName>
</protein>
<evidence type="ECO:0000313" key="5">
    <source>
        <dbReference type="EMBL" id="HGT38005.1"/>
    </source>
</evidence>
<proteinExistence type="inferred from homology"/>